<keyword evidence="2" id="KW-0812">Transmembrane</keyword>
<feature type="chain" id="PRO_5035757117" description="RxLR effector protein" evidence="3">
    <location>
        <begin position="22"/>
        <end position="207"/>
    </location>
</feature>
<feature type="transmembrane region" description="Helical" evidence="2">
    <location>
        <begin position="184"/>
        <end position="205"/>
    </location>
</feature>
<organism evidence="4 5">
    <name type="scientific">Phytophthora cactorum</name>
    <dbReference type="NCBI Taxonomy" id="29920"/>
    <lineage>
        <taxon>Eukaryota</taxon>
        <taxon>Sar</taxon>
        <taxon>Stramenopiles</taxon>
        <taxon>Oomycota</taxon>
        <taxon>Peronosporomycetes</taxon>
        <taxon>Peronosporales</taxon>
        <taxon>Peronosporaceae</taxon>
        <taxon>Phytophthora</taxon>
    </lineage>
</organism>
<keyword evidence="3" id="KW-0732">Signal</keyword>
<evidence type="ECO:0000313" key="5">
    <source>
        <dbReference type="Proteomes" id="UP000735874"/>
    </source>
</evidence>
<evidence type="ECO:0000313" key="4">
    <source>
        <dbReference type="EMBL" id="KAG2852678.1"/>
    </source>
</evidence>
<evidence type="ECO:0000256" key="1">
    <source>
        <dbReference type="SAM" id="MobiDB-lite"/>
    </source>
</evidence>
<evidence type="ECO:0008006" key="6">
    <source>
        <dbReference type="Google" id="ProtNLM"/>
    </source>
</evidence>
<proteinExistence type="predicted"/>
<feature type="region of interest" description="Disordered" evidence="1">
    <location>
        <begin position="27"/>
        <end position="46"/>
    </location>
</feature>
<accession>A0A8T0YV46</accession>
<comment type="caution">
    <text evidence="4">The sequence shown here is derived from an EMBL/GenBank/DDBJ whole genome shotgun (WGS) entry which is preliminary data.</text>
</comment>
<dbReference type="EMBL" id="RCMG01000527">
    <property type="protein sequence ID" value="KAG2852678.1"/>
    <property type="molecule type" value="Genomic_DNA"/>
</dbReference>
<evidence type="ECO:0000256" key="2">
    <source>
        <dbReference type="SAM" id="Phobius"/>
    </source>
</evidence>
<reference evidence="4" key="1">
    <citation type="submission" date="2018-10" db="EMBL/GenBank/DDBJ databases">
        <title>Effector identification in a new, highly contiguous assembly of the strawberry crown rot pathogen Phytophthora cactorum.</title>
        <authorList>
            <person name="Armitage A.D."/>
            <person name="Nellist C.F."/>
            <person name="Bates H."/>
            <person name="Vickerstaff R.J."/>
            <person name="Harrison R.J."/>
        </authorList>
    </citation>
    <scope>NUCLEOTIDE SEQUENCE</scope>
    <source>
        <strain evidence="4">15-7</strain>
    </source>
</reference>
<name>A0A8T0YV46_9STRA</name>
<dbReference type="AlphaFoldDB" id="A0A8T0YV46"/>
<dbReference type="Proteomes" id="UP000735874">
    <property type="component" value="Unassembled WGS sequence"/>
</dbReference>
<sequence length="207" mass="22288">MRASLFLFLVVATIAVSLAVATDGDNTSRRLKGAQTSSVEEEPLSAQDEERNWQNLATKFKAGQLDDALAKMKGGQLDDAVAAAGGNKLQQALEKLKANNFKNIDDIKAPVADQNRWQAAVAKIQAGNLSNLDTTNNKWQSAFNKLKASGQLKNVDETQVAKFTEGVAKEIAKNPEKSGKFGKIMQFVFGATLTGLIVYGINAMVTK</sequence>
<keyword evidence="2" id="KW-0472">Membrane</keyword>
<feature type="signal peptide" evidence="3">
    <location>
        <begin position="1"/>
        <end position="21"/>
    </location>
</feature>
<evidence type="ECO:0000256" key="3">
    <source>
        <dbReference type="SAM" id="SignalP"/>
    </source>
</evidence>
<protein>
    <recommendedName>
        <fullName evidence="6">RxLR effector protein</fullName>
    </recommendedName>
</protein>
<gene>
    <name evidence="4" type="ORF">PC113_g14819</name>
</gene>
<keyword evidence="2" id="KW-1133">Transmembrane helix</keyword>
<dbReference type="VEuPathDB" id="FungiDB:PC110_g5341"/>